<evidence type="ECO:0000256" key="2">
    <source>
        <dbReference type="SAM" id="Phobius"/>
    </source>
</evidence>
<keyword evidence="4" id="KW-1185">Reference proteome</keyword>
<feature type="compositionally biased region" description="Low complexity" evidence="1">
    <location>
        <begin position="352"/>
        <end position="372"/>
    </location>
</feature>
<evidence type="ECO:0000313" key="4">
    <source>
        <dbReference type="Proteomes" id="UP001281003"/>
    </source>
</evidence>
<dbReference type="AlphaFoldDB" id="A0AAE0PHA1"/>
<feature type="compositionally biased region" description="Pro residues" evidence="1">
    <location>
        <begin position="254"/>
        <end position="271"/>
    </location>
</feature>
<proteinExistence type="predicted"/>
<evidence type="ECO:0000313" key="3">
    <source>
        <dbReference type="EMBL" id="KAK3399935.1"/>
    </source>
</evidence>
<protein>
    <submittedName>
        <fullName evidence="3">Uncharacterized protein</fullName>
    </submittedName>
</protein>
<keyword evidence="2" id="KW-0472">Membrane</keyword>
<dbReference type="EMBL" id="JAUTDP010000004">
    <property type="protein sequence ID" value="KAK3399935.1"/>
    <property type="molecule type" value="Genomic_DNA"/>
</dbReference>
<reference evidence="3" key="2">
    <citation type="submission" date="2023-07" db="EMBL/GenBank/DDBJ databases">
        <authorList>
            <consortium name="Lawrence Berkeley National Laboratory"/>
            <person name="Haridas S."/>
            <person name="Hensen N."/>
            <person name="Bonometti L."/>
            <person name="Westerberg I."/>
            <person name="Brannstrom I.O."/>
            <person name="Guillou S."/>
            <person name="Cros-Aarteil S."/>
            <person name="Calhoun S."/>
            <person name="Kuo A."/>
            <person name="Mondo S."/>
            <person name="Pangilinan J."/>
            <person name="Riley R."/>
            <person name="LaButti K."/>
            <person name="Andreopoulos B."/>
            <person name="Lipzen A."/>
            <person name="Chen C."/>
            <person name="Yanf M."/>
            <person name="Daum C."/>
            <person name="Ng V."/>
            <person name="Clum A."/>
            <person name="Steindorff A."/>
            <person name="Ohm R."/>
            <person name="Martin F."/>
            <person name="Silar P."/>
            <person name="Natvig D."/>
            <person name="Lalanne C."/>
            <person name="Gautier V."/>
            <person name="Ament-velasquez S.L."/>
            <person name="Kruys A."/>
            <person name="Hutchinson M.I."/>
            <person name="Powell A.J."/>
            <person name="Barry K."/>
            <person name="Miller A.N."/>
            <person name="Grigoriev I.V."/>
            <person name="Debuchy R."/>
            <person name="Gladieux P."/>
            <person name="Thoren M.H."/>
            <person name="Johannesson H."/>
        </authorList>
    </citation>
    <scope>NUCLEOTIDE SEQUENCE</scope>
    <source>
        <strain evidence="3">FGSC 1904</strain>
    </source>
</reference>
<keyword evidence="2" id="KW-0812">Transmembrane</keyword>
<accession>A0AAE0PHA1</accession>
<feature type="compositionally biased region" description="Polar residues" evidence="1">
    <location>
        <begin position="46"/>
        <end position="57"/>
    </location>
</feature>
<feature type="region of interest" description="Disordered" evidence="1">
    <location>
        <begin position="1"/>
        <end position="375"/>
    </location>
</feature>
<name>A0AAE0PHA1_SORBR</name>
<feature type="compositionally biased region" description="Basic and acidic residues" evidence="1">
    <location>
        <begin position="79"/>
        <end position="100"/>
    </location>
</feature>
<feature type="compositionally biased region" description="Polar residues" evidence="1">
    <location>
        <begin position="272"/>
        <end position="296"/>
    </location>
</feature>
<reference evidence="3" key="1">
    <citation type="journal article" date="2023" name="Mol. Phylogenet. Evol.">
        <title>Genome-scale phylogeny and comparative genomics of the fungal order Sordariales.</title>
        <authorList>
            <person name="Hensen N."/>
            <person name="Bonometti L."/>
            <person name="Westerberg I."/>
            <person name="Brannstrom I.O."/>
            <person name="Guillou S."/>
            <person name="Cros-Aarteil S."/>
            <person name="Calhoun S."/>
            <person name="Haridas S."/>
            <person name="Kuo A."/>
            <person name="Mondo S."/>
            <person name="Pangilinan J."/>
            <person name="Riley R."/>
            <person name="LaButti K."/>
            <person name="Andreopoulos B."/>
            <person name="Lipzen A."/>
            <person name="Chen C."/>
            <person name="Yan M."/>
            <person name="Daum C."/>
            <person name="Ng V."/>
            <person name="Clum A."/>
            <person name="Steindorff A."/>
            <person name="Ohm R.A."/>
            <person name="Martin F."/>
            <person name="Silar P."/>
            <person name="Natvig D.O."/>
            <person name="Lalanne C."/>
            <person name="Gautier V."/>
            <person name="Ament-Velasquez S.L."/>
            <person name="Kruys A."/>
            <person name="Hutchinson M.I."/>
            <person name="Powell A.J."/>
            <person name="Barry K."/>
            <person name="Miller A.N."/>
            <person name="Grigoriev I.V."/>
            <person name="Debuchy R."/>
            <person name="Gladieux P."/>
            <person name="Hiltunen Thoren M."/>
            <person name="Johannesson H."/>
        </authorList>
    </citation>
    <scope>NUCLEOTIDE SEQUENCE</scope>
    <source>
        <strain evidence="3">FGSC 1904</strain>
    </source>
</reference>
<dbReference type="Proteomes" id="UP001281003">
    <property type="component" value="Unassembled WGS sequence"/>
</dbReference>
<comment type="caution">
    <text evidence="3">The sequence shown here is derived from an EMBL/GenBank/DDBJ whole genome shotgun (WGS) entry which is preliminary data.</text>
</comment>
<keyword evidence="2" id="KW-1133">Transmembrane helix</keyword>
<evidence type="ECO:0000256" key="1">
    <source>
        <dbReference type="SAM" id="MobiDB-lite"/>
    </source>
</evidence>
<gene>
    <name evidence="3" type="ORF">B0T20DRAFT_373046</name>
</gene>
<feature type="transmembrane region" description="Helical" evidence="2">
    <location>
        <begin position="535"/>
        <end position="558"/>
    </location>
</feature>
<organism evidence="3 4">
    <name type="scientific">Sordaria brevicollis</name>
    <dbReference type="NCBI Taxonomy" id="83679"/>
    <lineage>
        <taxon>Eukaryota</taxon>
        <taxon>Fungi</taxon>
        <taxon>Dikarya</taxon>
        <taxon>Ascomycota</taxon>
        <taxon>Pezizomycotina</taxon>
        <taxon>Sordariomycetes</taxon>
        <taxon>Sordariomycetidae</taxon>
        <taxon>Sordariales</taxon>
        <taxon>Sordariaceae</taxon>
        <taxon>Sordaria</taxon>
    </lineage>
</organism>
<sequence>MPPPPPPATTRTMSPPTRRPGDRDQMYNPRQSDASLPYRSDKDDTVTIQKPNGSETTFKLPPTNLKDLPLRPAPNGTSDPKRRPSDPAYRPGEREREPQPQRRASSPAPGTIPPAPVSPTSKPSYVPGHSPPGSRNPSYGNYNPPAAGSSNDTDKKGMPGGFPTGGRMKPLLPEDPLDPRSPSFARRPPPGPAPINGGINGDHNGSLNAIGGGSNRRPEVVESMPGPAASLPSNKDDRDRTGPSGPYNPRFGPERPPSPGYTKPIRPPPPRNSSSAGNSDYGVPSSNKPNGNGTTISNPYPSNPNPSNPSRPSIGPGRHGSIIEMMPGPAAHSPPPPPHGGYGPGPSHGHGHPSLGLALGPKPHSSLSKPSKTAAKLSELEEGLLYGDTEQYPPQMELGDYRQATECSLREYMALQRKRRQISYKIAAGNTGKEAVLIEEKLRHQASTAIDELIELRGRVAEIVRRGEKERWRRYLWSGAFAIFIPLVKSFFRPSSVDKGAHARDHRPRNRTEYAFRKSKSLINRILSQARRPGLASLSFLVFAVLYVFTNEVSLRAARTVSRRLKRLTAKVKRGRELGEEDFRGLQGWRWGVLELTA</sequence>